<dbReference type="PANTHER" id="PTHR10353">
    <property type="entry name" value="GLYCOSYL HYDROLASE"/>
    <property type="match status" value="1"/>
</dbReference>
<evidence type="ECO:0000313" key="18">
    <source>
        <dbReference type="EMBL" id="RCG23392.1"/>
    </source>
</evidence>
<keyword evidence="9" id="KW-0119">Carbohydrate metabolism</keyword>
<dbReference type="EMBL" id="QOIL01000026">
    <property type="protein sequence ID" value="RCG23392.1"/>
    <property type="molecule type" value="Genomic_DNA"/>
</dbReference>
<dbReference type="Pfam" id="PF00356">
    <property type="entry name" value="LacI"/>
    <property type="match status" value="1"/>
</dbReference>
<dbReference type="SUPFAM" id="SSF51445">
    <property type="entry name" value="(Trans)glycosidases"/>
    <property type="match status" value="1"/>
</dbReference>
<dbReference type="InterPro" id="IPR017736">
    <property type="entry name" value="Glyco_hydro_1_beta-glucosidase"/>
</dbReference>
<dbReference type="Pfam" id="PF00232">
    <property type="entry name" value="Glyco_hydro_1"/>
    <property type="match status" value="1"/>
</dbReference>
<keyword evidence="6" id="KW-0805">Transcription regulation</keyword>
<dbReference type="Gene3D" id="1.10.260.40">
    <property type="entry name" value="lambda repressor-like DNA-binding domains"/>
    <property type="match status" value="1"/>
</dbReference>
<evidence type="ECO:0000259" key="17">
    <source>
        <dbReference type="PROSITE" id="PS50943"/>
    </source>
</evidence>
<proteinExistence type="inferred from homology"/>
<comment type="caution">
    <text evidence="18">The sequence shown here is derived from an EMBL/GenBank/DDBJ whole genome shotgun (WGS) entry which is preliminary data.</text>
</comment>
<keyword evidence="10 15" id="KW-0326">Glycosidase</keyword>
<keyword evidence="11" id="KW-0624">Polysaccharide degradation</keyword>
<dbReference type="InterPro" id="IPR028082">
    <property type="entry name" value="Peripla_BP_I"/>
</dbReference>
<dbReference type="NCBIfam" id="TIGR03356">
    <property type="entry name" value="BGL"/>
    <property type="match status" value="1"/>
</dbReference>
<dbReference type="PROSITE" id="PS00356">
    <property type="entry name" value="HTH_LACI_1"/>
    <property type="match status" value="1"/>
</dbReference>
<dbReference type="GO" id="GO:0003677">
    <property type="term" value="F:DNA binding"/>
    <property type="evidence" value="ECO:0007669"/>
    <property type="project" value="UniProtKB-KW"/>
</dbReference>
<dbReference type="InterPro" id="IPR033132">
    <property type="entry name" value="GH_1_N_CS"/>
</dbReference>
<dbReference type="InterPro" id="IPR017853">
    <property type="entry name" value="GH"/>
</dbReference>
<feature type="binding site" evidence="13">
    <location>
        <position position="130"/>
    </location>
    <ligand>
        <name>substrate</name>
    </ligand>
</feature>
<dbReference type="FunFam" id="3.20.20.80:FF:000004">
    <property type="entry name" value="Beta-glucosidase 6-phospho-beta-glucosidase"/>
    <property type="match status" value="1"/>
</dbReference>
<dbReference type="PROSITE" id="PS00653">
    <property type="entry name" value="GLYCOSYL_HYDROL_F1_2"/>
    <property type="match status" value="1"/>
</dbReference>
<reference evidence="18 19" key="1">
    <citation type="submission" date="2018-06" db="EMBL/GenBank/DDBJ databases">
        <title>Sphaerisporangium craniellae sp. nov., isolated from a marine sponge in the South China Sea.</title>
        <authorList>
            <person name="Li L."/>
        </authorList>
    </citation>
    <scope>NUCLEOTIDE SEQUENCE [LARGE SCALE GENOMIC DNA]</scope>
    <source>
        <strain evidence="18 19">CCTCC AA 208026</strain>
    </source>
</reference>
<feature type="domain" description="HTH lacI-type" evidence="16">
    <location>
        <begin position="476"/>
        <end position="530"/>
    </location>
</feature>
<dbReference type="CDD" id="cd06267">
    <property type="entry name" value="PBP1_LacI_sugar_binding-like"/>
    <property type="match status" value="1"/>
</dbReference>
<sequence length="820" mass="87517">MTATTIANRGQTLAFPAGFVWGSATAAYQVEGAAREDGRGESIWDTFCRRPGAIAGGHTGDTACDHYHRYAEDVRLMKALGLAAYRFSVAWPRVQPDGSGPVNPAGLDFYERLVDELLAAGIAPYATLYHWDLPQALEDRGGWTARDTAYRFAEYATAVHDRLGDRVNTWMTVNEPWVSAFLGYGMGVHAPGLTSSVDAFRASHHLLLAHGLGVQALRAGGAREIALTLNLAPVVTPAQVNDPGLALSPADAEAVDRVDCLINRQFLDPALRGAYPEQVLKIVDRIAGLDHIHDGDLAAIHQPIELLGINYYTPCVVRSGPGLPANPAYPGTEDIEFPGAYAPTTAMGWPIVPTGLSELLVRLSRDYPEVGLVVTENGAAFDDTVSGDRVHDADRTAFLEGHLRAAHSAIEAGADLRGYLVWSLLDNFEWAEGYNKRFGIVHVDFGTQRRLLKDSALWFRELVQRNGLRKDRARRPTLEEVAARAGVSRSTVSRVINGQGTVSGEVRETVMHAVDELGYVPNSAARSLVTRRTDTIALVVPGTQATGEDPLFSSVVRAAAHALEEAGKQVTLMLAGSPAGRRRVEQYVSAGHVDGVVLVSNRAADHLPGVLSRTDTPVVSLGRPAGSAALPYAAGSAALPYAKPAGGALSYVDADNAGGAAAAVDHLLARGRRRIAMICGPVDSVAAQDRLQGYRDALRRDDRRSILAVGDYSRVSGMEAMRQLLEDDPALDAVFAAGDLMAMGALTVLHESGRRVPDDVAVVGFGDIEAARYAMPPLTTVHAPASDQAVAAVRLLLRQIDAGPASSVILPTELVVRRSS</sequence>
<evidence type="ECO:0000313" key="19">
    <source>
        <dbReference type="Proteomes" id="UP000253094"/>
    </source>
</evidence>
<dbReference type="InterPro" id="IPR000843">
    <property type="entry name" value="HTH_LacI"/>
</dbReference>
<dbReference type="Proteomes" id="UP000253094">
    <property type="component" value="Unassembled WGS sequence"/>
</dbReference>
<evidence type="ECO:0000256" key="4">
    <source>
        <dbReference type="ARBA" id="ARBA00022801"/>
    </source>
</evidence>
<dbReference type="OrthoDB" id="5166882at2"/>
<feature type="binding site" evidence="13">
    <location>
        <begin position="429"/>
        <end position="430"/>
    </location>
    <ligand>
        <name>substrate</name>
    </ligand>
</feature>
<dbReference type="InterPro" id="IPR046335">
    <property type="entry name" value="LacI/GalR-like_sensor"/>
</dbReference>
<evidence type="ECO:0000256" key="5">
    <source>
        <dbReference type="ARBA" id="ARBA00023001"/>
    </source>
</evidence>
<dbReference type="Gene3D" id="3.20.20.80">
    <property type="entry name" value="Glycosidases"/>
    <property type="match status" value="1"/>
</dbReference>
<evidence type="ECO:0000256" key="6">
    <source>
        <dbReference type="ARBA" id="ARBA00023015"/>
    </source>
</evidence>
<gene>
    <name evidence="18" type="ORF">DQ384_34065</name>
</gene>
<dbReference type="InterPro" id="IPR010982">
    <property type="entry name" value="Lambda_DNA-bd_dom_sf"/>
</dbReference>
<feature type="active site" description="Nucleophile" evidence="12 14">
    <location>
        <position position="376"/>
    </location>
</feature>
<dbReference type="GO" id="GO:0030245">
    <property type="term" value="P:cellulose catabolic process"/>
    <property type="evidence" value="ECO:0007669"/>
    <property type="project" value="UniProtKB-KW"/>
</dbReference>
<dbReference type="EC" id="3.2.1.21" evidence="3 15"/>
<keyword evidence="7" id="KW-0238">DNA-binding</keyword>
<feature type="active site" description="Proton donor" evidence="12">
    <location>
        <position position="175"/>
    </location>
</feature>
<evidence type="ECO:0000256" key="9">
    <source>
        <dbReference type="ARBA" id="ARBA00023277"/>
    </source>
</evidence>
<dbReference type="SUPFAM" id="SSF47413">
    <property type="entry name" value="lambda repressor-like DNA-binding domains"/>
    <property type="match status" value="1"/>
</dbReference>
<feature type="binding site" evidence="13">
    <location>
        <position position="312"/>
    </location>
    <ligand>
        <name>substrate</name>
    </ligand>
</feature>
<dbReference type="PANTHER" id="PTHR10353:SF36">
    <property type="entry name" value="LP05116P"/>
    <property type="match status" value="1"/>
</dbReference>
<dbReference type="Pfam" id="PF13377">
    <property type="entry name" value="Peripla_BP_3"/>
    <property type="match status" value="1"/>
</dbReference>
<evidence type="ECO:0000256" key="3">
    <source>
        <dbReference type="ARBA" id="ARBA00012744"/>
    </source>
</evidence>
<dbReference type="GO" id="GO:0008422">
    <property type="term" value="F:beta-glucosidase activity"/>
    <property type="evidence" value="ECO:0007669"/>
    <property type="project" value="UniProtKB-EC"/>
</dbReference>
<protein>
    <recommendedName>
        <fullName evidence="3 15">Beta-glucosidase</fullName>
        <ecNumber evidence="3 15">3.2.1.21</ecNumber>
    </recommendedName>
</protein>
<accession>A0A367F0I1</accession>
<feature type="binding site" evidence="13">
    <location>
        <position position="29"/>
    </location>
    <ligand>
        <name>substrate</name>
    </ligand>
</feature>
<feature type="binding site" evidence="13">
    <location>
        <position position="422"/>
    </location>
    <ligand>
        <name>substrate</name>
    </ligand>
</feature>
<dbReference type="RefSeq" id="WP_114032994.1">
    <property type="nucleotide sequence ID" value="NZ_QOIL01000026.1"/>
</dbReference>
<feature type="domain" description="HTH cro/C1-type" evidence="17">
    <location>
        <begin position="477"/>
        <end position="506"/>
    </location>
</feature>
<dbReference type="PROSITE" id="PS00572">
    <property type="entry name" value="GLYCOSYL_HYDROL_F1_1"/>
    <property type="match status" value="1"/>
</dbReference>
<dbReference type="PROSITE" id="PS50943">
    <property type="entry name" value="HTH_CROC1"/>
    <property type="match status" value="1"/>
</dbReference>
<evidence type="ECO:0000259" key="16">
    <source>
        <dbReference type="PROSITE" id="PS50932"/>
    </source>
</evidence>
<evidence type="ECO:0000256" key="12">
    <source>
        <dbReference type="PIRSR" id="PIRSR617736-1"/>
    </source>
</evidence>
<evidence type="ECO:0000256" key="8">
    <source>
        <dbReference type="ARBA" id="ARBA00023163"/>
    </source>
</evidence>
<keyword evidence="19" id="KW-1185">Reference proteome</keyword>
<dbReference type="InterPro" id="IPR001360">
    <property type="entry name" value="Glyco_hydro_1"/>
</dbReference>
<dbReference type="CDD" id="cd01392">
    <property type="entry name" value="HTH_LacI"/>
    <property type="match status" value="1"/>
</dbReference>
<evidence type="ECO:0000256" key="15">
    <source>
        <dbReference type="RuleBase" id="RU361175"/>
    </source>
</evidence>
<feature type="binding site" evidence="13">
    <location>
        <position position="174"/>
    </location>
    <ligand>
        <name>substrate</name>
    </ligand>
</feature>
<evidence type="ECO:0000256" key="1">
    <source>
        <dbReference type="ARBA" id="ARBA00000448"/>
    </source>
</evidence>
<comment type="catalytic activity">
    <reaction evidence="1 15">
        <text>Hydrolysis of terminal, non-reducing beta-D-glucosyl residues with release of beta-D-glucose.</text>
        <dbReference type="EC" id="3.2.1.21"/>
    </reaction>
</comment>
<evidence type="ECO:0000256" key="13">
    <source>
        <dbReference type="PIRSR" id="PIRSR617736-2"/>
    </source>
</evidence>
<dbReference type="PROSITE" id="PS50932">
    <property type="entry name" value="HTH_LACI_2"/>
    <property type="match status" value="1"/>
</dbReference>
<dbReference type="InterPro" id="IPR018120">
    <property type="entry name" value="Glyco_hydro_1_AS"/>
</dbReference>
<name>A0A367F0I1_9ACTN</name>
<dbReference type="GO" id="GO:0005829">
    <property type="term" value="C:cytosol"/>
    <property type="evidence" value="ECO:0007669"/>
    <property type="project" value="TreeGrafter"/>
</dbReference>
<keyword evidence="5" id="KW-0136">Cellulose degradation</keyword>
<comment type="similarity">
    <text evidence="2 15">Belongs to the glycosyl hydrolase 1 family.</text>
</comment>
<dbReference type="AlphaFoldDB" id="A0A367F0I1"/>
<dbReference type="PRINTS" id="PR00131">
    <property type="entry name" value="GLHYDRLASE1"/>
</dbReference>
<keyword evidence="8" id="KW-0804">Transcription</keyword>
<organism evidence="18 19">
    <name type="scientific">Sphaerisporangium album</name>
    <dbReference type="NCBI Taxonomy" id="509200"/>
    <lineage>
        <taxon>Bacteria</taxon>
        <taxon>Bacillati</taxon>
        <taxon>Actinomycetota</taxon>
        <taxon>Actinomycetes</taxon>
        <taxon>Streptosporangiales</taxon>
        <taxon>Streptosporangiaceae</taxon>
        <taxon>Sphaerisporangium</taxon>
    </lineage>
</organism>
<dbReference type="Gene3D" id="3.40.50.2300">
    <property type="match status" value="2"/>
</dbReference>
<dbReference type="InterPro" id="IPR001387">
    <property type="entry name" value="Cro/C1-type_HTH"/>
</dbReference>
<evidence type="ECO:0000256" key="7">
    <source>
        <dbReference type="ARBA" id="ARBA00023125"/>
    </source>
</evidence>
<evidence type="ECO:0000256" key="2">
    <source>
        <dbReference type="ARBA" id="ARBA00010838"/>
    </source>
</evidence>
<evidence type="ECO:0000256" key="10">
    <source>
        <dbReference type="ARBA" id="ARBA00023295"/>
    </source>
</evidence>
<dbReference type="GO" id="GO:0006355">
    <property type="term" value="P:regulation of DNA-templated transcription"/>
    <property type="evidence" value="ECO:0007669"/>
    <property type="project" value="InterPro"/>
</dbReference>
<evidence type="ECO:0000256" key="11">
    <source>
        <dbReference type="ARBA" id="ARBA00023326"/>
    </source>
</evidence>
<evidence type="ECO:0000256" key="14">
    <source>
        <dbReference type="PROSITE-ProRule" id="PRU10055"/>
    </source>
</evidence>
<dbReference type="SUPFAM" id="SSF53822">
    <property type="entry name" value="Periplasmic binding protein-like I"/>
    <property type="match status" value="1"/>
</dbReference>
<keyword evidence="4 15" id="KW-0378">Hydrolase</keyword>
<dbReference type="SMART" id="SM00354">
    <property type="entry name" value="HTH_LACI"/>
    <property type="match status" value="1"/>
</dbReference>